<dbReference type="Bgee" id="ENSGACG00000002047">
    <property type="expression patterns" value="Expressed in heart and 13 other cell types or tissues"/>
</dbReference>
<proteinExistence type="predicted"/>
<reference evidence="1" key="2">
    <citation type="submission" date="2024-04" db="UniProtKB">
        <authorList>
            <consortium name="Ensembl"/>
        </authorList>
    </citation>
    <scope>IDENTIFICATION</scope>
</reference>
<name>G3NBF8_GASAC</name>
<accession>G3NBF8</accession>
<dbReference type="Ensembl" id="ENSGACT00000002664.1">
    <property type="protein sequence ID" value="ENSGACP00000002655.1"/>
    <property type="gene ID" value="ENSGACG00000002047.1"/>
</dbReference>
<evidence type="ECO:0000313" key="1">
    <source>
        <dbReference type="Ensembl" id="ENSGACP00000002655.1"/>
    </source>
</evidence>
<dbReference type="AlphaFoldDB" id="G3NBF8"/>
<protein>
    <submittedName>
        <fullName evidence="1">Uncharacterized protein</fullName>
    </submittedName>
</protein>
<organism evidence="1">
    <name type="scientific">Gasterosteus aculeatus</name>
    <name type="common">Three-spined stickleback</name>
    <dbReference type="NCBI Taxonomy" id="69293"/>
    <lineage>
        <taxon>Eukaryota</taxon>
        <taxon>Metazoa</taxon>
        <taxon>Chordata</taxon>
        <taxon>Craniata</taxon>
        <taxon>Vertebrata</taxon>
        <taxon>Euteleostomi</taxon>
        <taxon>Actinopterygii</taxon>
        <taxon>Neopterygii</taxon>
        <taxon>Teleostei</taxon>
        <taxon>Neoteleostei</taxon>
        <taxon>Acanthomorphata</taxon>
        <taxon>Eupercaria</taxon>
        <taxon>Perciformes</taxon>
        <taxon>Cottioidei</taxon>
        <taxon>Gasterosteales</taxon>
        <taxon>Gasterosteidae</taxon>
        <taxon>Gasterosteus</taxon>
    </lineage>
</organism>
<reference evidence="1" key="1">
    <citation type="submission" date="2006-01" db="EMBL/GenBank/DDBJ databases">
        <authorList>
            <person name="Lindblad-Toh K."/>
            <person name="Mauceli E."/>
            <person name="Grabherr M."/>
            <person name="Chang J.L."/>
            <person name="Lander E.S."/>
        </authorList>
    </citation>
    <scope>NUCLEOTIDE SEQUENCE [LARGE SCALE GENOMIC DNA]</scope>
</reference>
<sequence length="86" mass="10125">WDSGGGFFLLEDFRDQSHDAVSSSPHGRLLFWRERRGFCVIFSYSKKRVFKVEVRPRTVFSIITNNFLQKGPFSKVDVSKQREHTK</sequence>
<dbReference type="InParanoid" id="G3NBF8"/>